<evidence type="ECO:0000313" key="5">
    <source>
        <dbReference type="EMBL" id="ALL41011.1"/>
    </source>
</evidence>
<sequence>MMNFSLLLNIQPQLVFLLSLTLVKSYRFTLPSKDTTWYLERPCEIRWQTEGSDLRLVELYLVQSQGQGHKQSLSSSLTGMEGIYNYPSLKGIQIGEGYKVQMVSVNTKSVLSESPMFSIRATPGSSGSNEMNSTFGRQIGGPMMGNITGYRSGGGGSVSSSYAGLGGYRNSSSYGGGYQNGTFGGSGHSGTMNNTIGMGEGTSGGIKPNTIHGSSQVLGGGINQGKEIYPSNMGFNQTSKSFGQMGNQASIEESHAEHDSHSDAPASLQPQSASIFIILGFIFFMLY</sequence>
<dbReference type="InterPro" id="IPR018466">
    <property type="entry name" value="Kre9/Knh1-like_N"/>
</dbReference>
<evidence type="ECO:0000256" key="1">
    <source>
        <dbReference type="ARBA" id="ARBA00022729"/>
    </source>
</evidence>
<proteinExistence type="evidence at transcript level"/>
<feature type="domain" description="Yeast cell wall synthesis Kre9/Knh1-like N-terminal" evidence="4">
    <location>
        <begin position="31"/>
        <end position="119"/>
    </location>
</feature>
<keyword evidence="1 3" id="KW-0732">Signal</keyword>
<dbReference type="Proteomes" id="UP001153365">
    <property type="component" value="Unassembled WGS sequence"/>
</dbReference>
<reference evidence="6" key="2">
    <citation type="submission" date="2022-06" db="EMBL/GenBank/DDBJ databases">
        <authorList>
            <consortium name="SYNGENTA / RWTH Aachen University"/>
        </authorList>
    </citation>
    <scope>NUCLEOTIDE SEQUENCE</scope>
</reference>
<gene>
    <name evidence="6" type="ORF">PPACK8108_LOCUS18484</name>
</gene>
<evidence type="ECO:0000313" key="7">
    <source>
        <dbReference type="Proteomes" id="UP001153365"/>
    </source>
</evidence>
<feature type="signal peptide" evidence="3">
    <location>
        <begin position="1"/>
        <end position="25"/>
    </location>
</feature>
<dbReference type="EMBL" id="KT246920">
    <property type="protein sequence ID" value="ALL41011.1"/>
    <property type="molecule type" value="mRNA"/>
</dbReference>
<dbReference type="EMBL" id="CALTRL010005342">
    <property type="protein sequence ID" value="CAH7684347.1"/>
    <property type="molecule type" value="Genomic_DNA"/>
</dbReference>
<organism evidence="5">
    <name type="scientific">Phakopsora pachyrhizi</name>
    <name type="common">Asian soybean rust disease fungus</name>
    <dbReference type="NCBI Taxonomy" id="170000"/>
    <lineage>
        <taxon>Eukaryota</taxon>
        <taxon>Fungi</taxon>
        <taxon>Dikarya</taxon>
        <taxon>Basidiomycota</taxon>
        <taxon>Pucciniomycotina</taxon>
        <taxon>Pucciniomycetes</taxon>
        <taxon>Pucciniales</taxon>
        <taxon>Phakopsoraceae</taxon>
        <taxon>Phakopsora</taxon>
    </lineage>
</organism>
<protein>
    <submittedName>
        <fullName evidence="6">Expressed protein</fullName>
    </submittedName>
</protein>
<dbReference type="AlphaFoldDB" id="A0A0S1MJE8"/>
<feature type="region of interest" description="Disordered" evidence="2">
    <location>
        <begin position="237"/>
        <end position="267"/>
    </location>
</feature>
<keyword evidence="7" id="KW-1185">Reference proteome</keyword>
<feature type="compositionally biased region" description="Polar residues" evidence="2">
    <location>
        <begin position="237"/>
        <end position="251"/>
    </location>
</feature>
<dbReference type="Pfam" id="PF10342">
    <property type="entry name" value="Kre9_KNH"/>
    <property type="match status" value="1"/>
</dbReference>
<feature type="chain" id="PRO_5044546706" evidence="3">
    <location>
        <begin position="26"/>
        <end position="287"/>
    </location>
</feature>
<reference evidence="5" key="1">
    <citation type="submission" date="2015-07" db="EMBL/GenBank/DDBJ databases">
        <title>Elucidating the P. pachyrhizi secretome and potential effectors.</title>
        <authorList>
            <person name="de Carvalho M.C.C.G."/>
            <person name="Nascimento L.C."/>
            <person name="Darben L.M."/>
            <person name="Polizel-Podanosqui A.M."/>
            <person name="Lopes-Caitar V.S."/>
            <person name="Rocha C.S."/>
            <person name="Qi M."/>
            <person name="Carazolle M."/>
            <person name="Kuwahara M.K."/>
            <person name="Pereira G.A.G."/>
            <person name="Abdelnoor R.V."/>
            <person name="Whitham S.A."/>
            <person name="Marcelino-Guimaraes F.C."/>
        </authorList>
    </citation>
    <scope>NUCLEOTIDE SEQUENCE</scope>
</reference>
<evidence type="ECO:0000256" key="3">
    <source>
        <dbReference type="SAM" id="SignalP"/>
    </source>
</evidence>
<feature type="compositionally biased region" description="Basic and acidic residues" evidence="2">
    <location>
        <begin position="252"/>
        <end position="262"/>
    </location>
</feature>
<evidence type="ECO:0000259" key="4">
    <source>
        <dbReference type="Pfam" id="PF10342"/>
    </source>
</evidence>
<name>A0A0S1MJE8_PHAPC</name>
<accession>A0A0S1MJE8</accession>
<evidence type="ECO:0000256" key="2">
    <source>
        <dbReference type="SAM" id="MobiDB-lite"/>
    </source>
</evidence>
<evidence type="ECO:0000313" key="6">
    <source>
        <dbReference type="EMBL" id="CAH7684347.1"/>
    </source>
</evidence>